<dbReference type="AlphaFoldDB" id="A0A915CEF0"/>
<sequence length="152" mass="17018">PYGVILLLFGIAKHSIPNEVISQNIVELDPLTESTISSISSLPNLDTTSNISLSSFNETLQRMKRHYRYNFFNSFINQRIYGNRIPQCPCVINPGSNKCIAYDSRYQAASVEEAIVSFQDFTADPSTSLGPLYDICGSVIIVKYCSLNFYVN</sequence>
<dbReference type="WBParaSite" id="PgR127_g011_t02">
    <property type="protein sequence ID" value="PgR127_g011_t02"/>
    <property type="gene ID" value="PgR127_g011"/>
</dbReference>
<accession>A0A915CEF0</accession>
<protein>
    <submittedName>
        <fullName evidence="2">Uncharacterized protein</fullName>
    </submittedName>
</protein>
<dbReference type="Proteomes" id="UP000887569">
    <property type="component" value="Unplaced"/>
</dbReference>
<reference evidence="2" key="1">
    <citation type="submission" date="2022-11" db="UniProtKB">
        <authorList>
            <consortium name="WormBaseParasite"/>
        </authorList>
    </citation>
    <scope>IDENTIFICATION</scope>
</reference>
<evidence type="ECO:0000313" key="2">
    <source>
        <dbReference type="WBParaSite" id="PgR127_g011_t02"/>
    </source>
</evidence>
<keyword evidence="1" id="KW-1185">Reference proteome</keyword>
<name>A0A915CEF0_PARUN</name>
<organism evidence="1 2">
    <name type="scientific">Parascaris univalens</name>
    <name type="common">Nematode worm</name>
    <dbReference type="NCBI Taxonomy" id="6257"/>
    <lineage>
        <taxon>Eukaryota</taxon>
        <taxon>Metazoa</taxon>
        <taxon>Ecdysozoa</taxon>
        <taxon>Nematoda</taxon>
        <taxon>Chromadorea</taxon>
        <taxon>Rhabditida</taxon>
        <taxon>Spirurina</taxon>
        <taxon>Ascaridomorpha</taxon>
        <taxon>Ascaridoidea</taxon>
        <taxon>Ascarididae</taxon>
        <taxon>Parascaris</taxon>
    </lineage>
</organism>
<evidence type="ECO:0000313" key="1">
    <source>
        <dbReference type="Proteomes" id="UP000887569"/>
    </source>
</evidence>
<proteinExistence type="predicted"/>